<dbReference type="Proteomes" id="UP000092177">
    <property type="component" value="Chromosome 12"/>
</dbReference>
<evidence type="ECO:0000313" key="3">
    <source>
        <dbReference type="Proteomes" id="UP000092177"/>
    </source>
</evidence>
<dbReference type="RefSeq" id="XP_018150542.1">
    <property type="nucleotide sequence ID" value="XM_018309570.1"/>
</dbReference>
<reference evidence="3" key="1">
    <citation type="journal article" date="2017" name="BMC Genomics">
        <title>Gapless genome assembly of Colletotrichum higginsianum reveals chromosome structure and association of transposable elements with secondary metabolite gene clusters.</title>
        <authorList>
            <person name="Dallery J.-F."/>
            <person name="Lapalu N."/>
            <person name="Zampounis A."/>
            <person name="Pigne S."/>
            <person name="Luyten I."/>
            <person name="Amselem J."/>
            <person name="Wittenberg A.H.J."/>
            <person name="Zhou S."/>
            <person name="de Queiroz M.V."/>
            <person name="Robin G.P."/>
            <person name="Auger A."/>
            <person name="Hainaut M."/>
            <person name="Henrissat B."/>
            <person name="Kim K.-T."/>
            <person name="Lee Y.-H."/>
            <person name="Lespinet O."/>
            <person name="Schwartz D.C."/>
            <person name="Thon M.R."/>
            <person name="O'Connell R.J."/>
        </authorList>
    </citation>
    <scope>NUCLEOTIDE SEQUENCE [LARGE SCALE GENOMIC DNA]</scope>
    <source>
        <strain evidence="3">IMI 349063</strain>
    </source>
</reference>
<protein>
    <submittedName>
        <fullName evidence="2">Uncharacterized protein</fullName>
    </submittedName>
</protein>
<dbReference type="AlphaFoldDB" id="A0A1B7XQM3"/>
<dbReference type="VEuPathDB" id="FungiDB:CH63R_14596"/>
<proteinExistence type="predicted"/>
<comment type="caution">
    <text evidence="2">The sequence shown here is derived from an EMBL/GenBank/DDBJ whole genome shotgun (WGS) entry which is preliminary data.</text>
</comment>
<feature type="signal peptide" evidence="1">
    <location>
        <begin position="1"/>
        <end position="26"/>
    </location>
</feature>
<evidence type="ECO:0000313" key="2">
    <source>
        <dbReference type="EMBL" id="OBR02024.1"/>
    </source>
</evidence>
<organism evidence="2 3">
    <name type="scientific">Colletotrichum higginsianum (strain IMI 349063)</name>
    <name type="common">Crucifer anthracnose fungus</name>
    <dbReference type="NCBI Taxonomy" id="759273"/>
    <lineage>
        <taxon>Eukaryota</taxon>
        <taxon>Fungi</taxon>
        <taxon>Dikarya</taxon>
        <taxon>Ascomycota</taxon>
        <taxon>Pezizomycotina</taxon>
        <taxon>Sordariomycetes</taxon>
        <taxon>Hypocreomycetidae</taxon>
        <taxon>Glomerellales</taxon>
        <taxon>Glomerellaceae</taxon>
        <taxon>Colletotrichum</taxon>
        <taxon>Colletotrichum destructivum species complex</taxon>
    </lineage>
</organism>
<dbReference type="KEGG" id="chig:CH63R_14596"/>
<evidence type="ECO:0000256" key="1">
    <source>
        <dbReference type="SAM" id="SignalP"/>
    </source>
</evidence>
<keyword evidence="3" id="KW-1185">Reference proteome</keyword>
<name>A0A1B7XQM3_COLHI</name>
<dbReference type="EMBL" id="LTAN01000012">
    <property type="protein sequence ID" value="OBR02024.1"/>
    <property type="molecule type" value="Genomic_DNA"/>
</dbReference>
<keyword evidence="1" id="KW-0732">Signal</keyword>
<dbReference type="GeneID" id="28873677"/>
<feature type="chain" id="PRO_5008600959" evidence="1">
    <location>
        <begin position="27"/>
        <end position="176"/>
    </location>
</feature>
<gene>
    <name evidence="2" type="ORF">CH63R_14596</name>
</gene>
<accession>A0A1B7XQM3</accession>
<sequence>MALIHLGAVTALLVLLLGILFQPGPAPLPAPVPERDEAALKVCVALRSLQQLAPRGMGRAETPFQFLGLSPDEAPFKPPLSSRYLGHDVQAQIEDAVVAAGVRVRKTLWARLEVNQRDLNAEARITTSHLVSDMLTDEAARLLYLNTIHPKIGKWNKAVKAVNGICEGIIETGWGL</sequence>